<name>A0ABT1RVW1_9FIRM</name>
<reference evidence="1 2" key="1">
    <citation type="submission" date="2022-06" db="EMBL/GenBank/DDBJ databases">
        <title>Isolation of gut microbiota from human fecal samples.</title>
        <authorList>
            <person name="Pamer E.G."/>
            <person name="Barat B."/>
            <person name="Waligurski E."/>
            <person name="Medina S."/>
            <person name="Paddock L."/>
            <person name="Mostad J."/>
        </authorList>
    </citation>
    <scope>NUCLEOTIDE SEQUENCE [LARGE SCALE GENOMIC DNA]</scope>
    <source>
        <strain evidence="1 2">DFI.9.73</strain>
    </source>
</reference>
<proteinExistence type="predicted"/>
<gene>
    <name evidence="1" type="ORF">NE695_02630</name>
</gene>
<dbReference type="GeneID" id="90531671"/>
<dbReference type="Gene3D" id="1.10.260.40">
    <property type="entry name" value="lambda repressor-like DNA-binding domains"/>
    <property type="match status" value="1"/>
</dbReference>
<dbReference type="Proteomes" id="UP001524473">
    <property type="component" value="Unassembled WGS sequence"/>
</dbReference>
<dbReference type="InterPro" id="IPR010982">
    <property type="entry name" value="Lambda_DNA-bd_dom_sf"/>
</dbReference>
<dbReference type="SUPFAM" id="SSF47413">
    <property type="entry name" value="lambda repressor-like DNA-binding domains"/>
    <property type="match status" value="1"/>
</dbReference>
<comment type="caution">
    <text evidence="1">The sequence shown here is derived from an EMBL/GenBank/DDBJ whole genome shotgun (WGS) entry which is preliminary data.</text>
</comment>
<sequence length="136" mass="16367">MSTEFAINYELAYRVKLFQRENHINVNEFAQRCGLADEVIENVINEITVSIEQIWKICDYLLVDVDTVLHPPREEKYRQFKDTIVHIFFLNITHSEKIEMIRKYKAENNYTDDLWKRYCCWTQAEIGIQIDEIQES</sequence>
<keyword evidence="2" id="KW-1185">Reference proteome</keyword>
<dbReference type="EMBL" id="JANFZH010000004">
    <property type="protein sequence ID" value="MCQ4838807.1"/>
    <property type="molecule type" value="Genomic_DNA"/>
</dbReference>
<organism evidence="1 2">
    <name type="scientific">Neglectibacter timonensis</name>
    <dbReference type="NCBI Taxonomy" id="1776382"/>
    <lineage>
        <taxon>Bacteria</taxon>
        <taxon>Bacillati</taxon>
        <taxon>Bacillota</taxon>
        <taxon>Clostridia</taxon>
        <taxon>Eubacteriales</taxon>
        <taxon>Oscillospiraceae</taxon>
        <taxon>Neglectibacter</taxon>
    </lineage>
</organism>
<evidence type="ECO:0000313" key="2">
    <source>
        <dbReference type="Proteomes" id="UP001524473"/>
    </source>
</evidence>
<protein>
    <recommendedName>
        <fullName evidence="3">HTH cro/C1-type domain-containing protein</fullName>
    </recommendedName>
</protein>
<dbReference type="RefSeq" id="WP_066861839.1">
    <property type="nucleotide sequence ID" value="NZ_CABKVV010000012.1"/>
</dbReference>
<evidence type="ECO:0008006" key="3">
    <source>
        <dbReference type="Google" id="ProtNLM"/>
    </source>
</evidence>
<evidence type="ECO:0000313" key="1">
    <source>
        <dbReference type="EMBL" id="MCQ4838807.1"/>
    </source>
</evidence>
<accession>A0ABT1RVW1</accession>